<organism evidence="1 2">
    <name type="scientific">Caenispirillum bisanense</name>
    <dbReference type="NCBI Taxonomy" id="414052"/>
    <lineage>
        <taxon>Bacteria</taxon>
        <taxon>Pseudomonadati</taxon>
        <taxon>Pseudomonadota</taxon>
        <taxon>Alphaproteobacteria</taxon>
        <taxon>Rhodospirillales</taxon>
        <taxon>Novispirillaceae</taxon>
        <taxon>Caenispirillum</taxon>
    </lineage>
</organism>
<gene>
    <name evidence="1" type="ORF">SAMN05421508_1089</name>
</gene>
<evidence type="ECO:0000313" key="2">
    <source>
        <dbReference type="Proteomes" id="UP000219621"/>
    </source>
</evidence>
<sequence length="85" mass="9261">MPKSYLSDADKAGMSENCAILAESLAAGKAGDEEAAWQWLALAELPAHSLMSAKKLNGADWVRAKGLRTETAEKVYGKDWLDRDH</sequence>
<accession>A0A286GSS0</accession>
<keyword evidence="2" id="KW-1185">Reference proteome</keyword>
<protein>
    <submittedName>
        <fullName evidence="1">Uncharacterized protein</fullName>
    </submittedName>
</protein>
<dbReference type="Proteomes" id="UP000219621">
    <property type="component" value="Unassembled WGS sequence"/>
</dbReference>
<name>A0A286GSS0_9PROT</name>
<dbReference type="EMBL" id="OCNJ01000008">
    <property type="protein sequence ID" value="SOD98560.1"/>
    <property type="molecule type" value="Genomic_DNA"/>
</dbReference>
<dbReference type="OrthoDB" id="7925725at2"/>
<dbReference type="RefSeq" id="WP_097280418.1">
    <property type="nucleotide sequence ID" value="NZ_OCNJ01000008.1"/>
</dbReference>
<evidence type="ECO:0000313" key="1">
    <source>
        <dbReference type="EMBL" id="SOD98560.1"/>
    </source>
</evidence>
<proteinExistence type="predicted"/>
<dbReference type="AlphaFoldDB" id="A0A286GSS0"/>
<reference evidence="1 2" key="1">
    <citation type="submission" date="2017-09" db="EMBL/GenBank/DDBJ databases">
        <authorList>
            <person name="Ehlers B."/>
            <person name="Leendertz F.H."/>
        </authorList>
    </citation>
    <scope>NUCLEOTIDE SEQUENCE [LARGE SCALE GENOMIC DNA]</scope>
    <source>
        <strain evidence="1 2">USBA 140</strain>
    </source>
</reference>